<dbReference type="RefSeq" id="WP_317489328.1">
    <property type="nucleotide sequence ID" value="NZ_CP136051.1"/>
</dbReference>
<keyword evidence="1" id="KW-1133">Transmembrane helix</keyword>
<reference evidence="3 4" key="1">
    <citation type="journal article" date="2023" name="Microbiol. Resour. Announc.">
        <title>Complete Genome Sequence of Imperialibacter roseus strain P4T.</title>
        <authorList>
            <person name="Tizabi D.R."/>
            <person name="Bachvaroff T."/>
            <person name="Hill R.T."/>
        </authorList>
    </citation>
    <scope>NUCLEOTIDE SEQUENCE [LARGE SCALE GENOMIC DNA]</scope>
    <source>
        <strain evidence="3 4">P4T</strain>
    </source>
</reference>
<organism evidence="3 4">
    <name type="scientific">Imperialibacter roseus</name>
    <dbReference type="NCBI Taxonomy" id="1324217"/>
    <lineage>
        <taxon>Bacteria</taxon>
        <taxon>Pseudomonadati</taxon>
        <taxon>Bacteroidota</taxon>
        <taxon>Cytophagia</taxon>
        <taxon>Cytophagales</taxon>
        <taxon>Flammeovirgaceae</taxon>
        <taxon>Imperialibacter</taxon>
    </lineage>
</organism>
<evidence type="ECO:0000256" key="1">
    <source>
        <dbReference type="SAM" id="Phobius"/>
    </source>
</evidence>
<sequence>MKRLNTGLSIFCFILLASSVAKSQDNGNYEYSREYIWGINKNTNSGLIGGIVLKYSQAMDEKTFRTFGMELINVKHPKEYRYISQYGNPFVWAKKNYLYAVRLQYGKDYLMFRKAPQQGVQINASWAVGPTLGIVAPYYVKYATGPSTFTVEQFDPARHSFGGILGTGRLFQGLGQSKIQPGLNAKAAINFEFGTFKSNVTGFEIGVLAEAYTKEIIIIPAATNTAFFTSAFFTLYYGARR</sequence>
<evidence type="ECO:0000313" key="4">
    <source>
        <dbReference type="Proteomes" id="UP001302349"/>
    </source>
</evidence>
<feature type="chain" id="PRO_5045545075" description="Outer membrane protein beta-barrel domain-containing protein" evidence="2">
    <location>
        <begin position="24"/>
        <end position="241"/>
    </location>
</feature>
<feature type="transmembrane region" description="Helical" evidence="1">
    <location>
        <begin position="217"/>
        <end position="239"/>
    </location>
</feature>
<evidence type="ECO:0000313" key="3">
    <source>
        <dbReference type="EMBL" id="WOK06615.1"/>
    </source>
</evidence>
<evidence type="ECO:0000256" key="2">
    <source>
        <dbReference type="SAM" id="SignalP"/>
    </source>
</evidence>
<name>A0ABZ0INP3_9BACT</name>
<dbReference type="Proteomes" id="UP001302349">
    <property type="component" value="Chromosome"/>
</dbReference>
<dbReference type="EMBL" id="CP136051">
    <property type="protein sequence ID" value="WOK06615.1"/>
    <property type="molecule type" value="Genomic_DNA"/>
</dbReference>
<protein>
    <recommendedName>
        <fullName evidence="5">Outer membrane protein beta-barrel domain-containing protein</fullName>
    </recommendedName>
</protein>
<keyword evidence="2" id="KW-0732">Signal</keyword>
<keyword evidence="4" id="KW-1185">Reference proteome</keyword>
<gene>
    <name evidence="3" type="ORF">RT717_26425</name>
</gene>
<proteinExistence type="predicted"/>
<accession>A0ABZ0INP3</accession>
<feature type="signal peptide" evidence="2">
    <location>
        <begin position="1"/>
        <end position="23"/>
    </location>
</feature>
<keyword evidence="1" id="KW-0812">Transmembrane</keyword>
<evidence type="ECO:0008006" key="5">
    <source>
        <dbReference type="Google" id="ProtNLM"/>
    </source>
</evidence>
<keyword evidence="1" id="KW-0472">Membrane</keyword>